<proteinExistence type="inferred from homology"/>
<sequence>MNIFQELIYSLKNIVVAFAVAIFRFFVPPARKSVNDEIVLITGSGNGMGRQLSIEFAKLGAIVVLCDYDKNSNEETQRLIKENGGQCYSYICDVSDRGAVYRMGEQIRKDVGHVTILINNAGIVTGKSLLECPDDLIEKTFNVNLLAQFWTVKCFLPDMLKKNHGHIVNMASSTGLIGINKLTDYSASKFGVVGFTEVLNYEIVFSGYDGVHTTLLCPSFTQTEMFKGCQMRFPWVIPPLKTEETVATIMQSILTNQYEVCIPRLVYIFSVLKTMLPVECMLEIIRFFGAHNFMENYAGRQKPDETITSNGGFKK</sequence>
<dbReference type="Proteomes" id="UP001347796">
    <property type="component" value="Unassembled WGS sequence"/>
</dbReference>
<feature type="transmembrane region" description="Helical" evidence="5">
    <location>
        <begin position="7"/>
        <end position="27"/>
    </location>
</feature>
<dbReference type="PANTHER" id="PTHR24322">
    <property type="entry name" value="PKSB"/>
    <property type="match status" value="1"/>
</dbReference>
<name>A0AAN8Q410_PATCE</name>
<dbReference type="PANTHER" id="PTHR24322:SF736">
    <property type="entry name" value="RETINOL DEHYDROGENASE 10"/>
    <property type="match status" value="1"/>
</dbReference>
<gene>
    <name evidence="6" type="ORF">SNE40_006052</name>
</gene>
<dbReference type="EMBL" id="JAZGQO010000005">
    <property type="protein sequence ID" value="KAK6186776.1"/>
    <property type="molecule type" value="Genomic_DNA"/>
</dbReference>
<evidence type="ECO:0000313" key="6">
    <source>
        <dbReference type="EMBL" id="KAK6186776.1"/>
    </source>
</evidence>
<dbReference type="SUPFAM" id="SSF51735">
    <property type="entry name" value="NAD(P)-binding Rossmann-fold domains"/>
    <property type="match status" value="1"/>
</dbReference>
<keyword evidence="5" id="KW-1133">Transmembrane helix</keyword>
<dbReference type="GO" id="GO:0005811">
    <property type="term" value="C:lipid droplet"/>
    <property type="evidence" value="ECO:0007669"/>
    <property type="project" value="TreeGrafter"/>
</dbReference>
<keyword evidence="3" id="KW-0520">NAD</keyword>
<organism evidence="6 7">
    <name type="scientific">Patella caerulea</name>
    <name type="common">Rayed Mediterranean limpet</name>
    <dbReference type="NCBI Taxonomy" id="87958"/>
    <lineage>
        <taxon>Eukaryota</taxon>
        <taxon>Metazoa</taxon>
        <taxon>Spiralia</taxon>
        <taxon>Lophotrochozoa</taxon>
        <taxon>Mollusca</taxon>
        <taxon>Gastropoda</taxon>
        <taxon>Patellogastropoda</taxon>
        <taxon>Patelloidea</taxon>
        <taxon>Patellidae</taxon>
        <taxon>Patella</taxon>
    </lineage>
</organism>
<dbReference type="CDD" id="cd05339">
    <property type="entry name" value="17beta-HSDXI-like_SDR_c"/>
    <property type="match status" value="1"/>
</dbReference>
<dbReference type="AlphaFoldDB" id="A0AAN8Q410"/>
<dbReference type="PRINTS" id="PR00081">
    <property type="entry name" value="GDHRDH"/>
</dbReference>
<evidence type="ECO:0000256" key="4">
    <source>
        <dbReference type="RuleBase" id="RU000363"/>
    </source>
</evidence>
<evidence type="ECO:0000256" key="1">
    <source>
        <dbReference type="ARBA" id="ARBA00006484"/>
    </source>
</evidence>
<dbReference type="GO" id="GO:0016616">
    <property type="term" value="F:oxidoreductase activity, acting on the CH-OH group of donors, NAD or NADP as acceptor"/>
    <property type="evidence" value="ECO:0007669"/>
    <property type="project" value="TreeGrafter"/>
</dbReference>
<dbReference type="InterPro" id="IPR002347">
    <property type="entry name" value="SDR_fam"/>
</dbReference>
<accession>A0AAN8Q410</accession>
<dbReference type="PRINTS" id="PR00080">
    <property type="entry name" value="SDRFAMILY"/>
</dbReference>
<evidence type="ECO:0000313" key="7">
    <source>
        <dbReference type="Proteomes" id="UP001347796"/>
    </source>
</evidence>
<evidence type="ECO:0000256" key="5">
    <source>
        <dbReference type="SAM" id="Phobius"/>
    </source>
</evidence>
<dbReference type="Gene3D" id="3.40.50.720">
    <property type="entry name" value="NAD(P)-binding Rossmann-like Domain"/>
    <property type="match status" value="1"/>
</dbReference>
<keyword evidence="5" id="KW-0812">Transmembrane</keyword>
<dbReference type="InterPro" id="IPR036291">
    <property type="entry name" value="NAD(P)-bd_dom_sf"/>
</dbReference>
<dbReference type="FunFam" id="3.40.50.720:FF:000202">
    <property type="entry name" value="Short-chain dehydrogenase/reductase family 16C member 6"/>
    <property type="match status" value="1"/>
</dbReference>
<reference evidence="6 7" key="1">
    <citation type="submission" date="2024-01" db="EMBL/GenBank/DDBJ databases">
        <title>The genome of the rayed Mediterranean limpet Patella caerulea (Linnaeus, 1758).</title>
        <authorList>
            <person name="Anh-Thu Weber A."/>
            <person name="Halstead-Nussloch G."/>
        </authorList>
    </citation>
    <scope>NUCLEOTIDE SEQUENCE [LARGE SCALE GENOMIC DNA]</scope>
    <source>
        <strain evidence="6">AATW-2023a</strain>
        <tissue evidence="6">Whole specimen</tissue>
    </source>
</reference>
<keyword evidence="7" id="KW-1185">Reference proteome</keyword>
<comment type="caution">
    <text evidence="6">The sequence shown here is derived from an EMBL/GenBank/DDBJ whole genome shotgun (WGS) entry which is preliminary data.</text>
</comment>
<evidence type="ECO:0000256" key="2">
    <source>
        <dbReference type="ARBA" id="ARBA00023002"/>
    </source>
</evidence>
<keyword evidence="5" id="KW-0472">Membrane</keyword>
<comment type="similarity">
    <text evidence="1 4">Belongs to the short-chain dehydrogenases/reductases (SDR) family.</text>
</comment>
<dbReference type="Pfam" id="PF00106">
    <property type="entry name" value="adh_short"/>
    <property type="match status" value="1"/>
</dbReference>
<keyword evidence="2" id="KW-0560">Oxidoreductase</keyword>
<evidence type="ECO:0000256" key="3">
    <source>
        <dbReference type="ARBA" id="ARBA00023027"/>
    </source>
</evidence>
<protein>
    <submittedName>
        <fullName evidence="6">Uncharacterized protein</fullName>
    </submittedName>
</protein>